<keyword evidence="10" id="KW-1185">Reference proteome</keyword>
<organism evidence="9 10">
    <name type="scientific">Micractinium conductrix</name>
    <dbReference type="NCBI Taxonomy" id="554055"/>
    <lineage>
        <taxon>Eukaryota</taxon>
        <taxon>Viridiplantae</taxon>
        <taxon>Chlorophyta</taxon>
        <taxon>core chlorophytes</taxon>
        <taxon>Trebouxiophyceae</taxon>
        <taxon>Chlorellales</taxon>
        <taxon>Chlorellaceae</taxon>
        <taxon>Chlorella clade</taxon>
        <taxon>Micractinium</taxon>
    </lineage>
</organism>
<feature type="domain" description="Anaphase-promoting complex subunit 5" evidence="8">
    <location>
        <begin position="234"/>
        <end position="346"/>
    </location>
</feature>
<protein>
    <recommendedName>
        <fullName evidence="2">Anaphase-promoting complex subunit 5</fullName>
    </recommendedName>
</protein>
<evidence type="ECO:0000256" key="2">
    <source>
        <dbReference type="ARBA" id="ARBA00016066"/>
    </source>
</evidence>
<dbReference type="PANTHER" id="PTHR12830">
    <property type="entry name" value="ANAPHASE-PROMOTING COMPLEX SUBUNIT 5"/>
    <property type="match status" value="1"/>
</dbReference>
<dbReference type="GO" id="GO:0031145">
    <property type="term" value="P:anaphase-promoting complex-dependent catabolic process"/>
    <property type="evidence" value="ECO:0007669"/>
    <property type="project" value="TreeGrafter"/>
</dbReference>
<reference evidence="9 10" key="1">
    <citation type="journal article" date="2018" name="Plant J.">
        <title>Genome sequences of Chlorella sorokiniana UTEX 1602 and Micractinium conductrix SAG 241.80: implications to maltose excretion by a green alga.</title>
        <authorList>
            <person name="Arriola M.B."/>
            <person name="Velmurugan N."/>
            <person name="Zhang Y."/>
            <person name="Plunkett M.H."/>
            <person name="Hondzo H."/>
            <person name="Barney B.M."/>
        </authorList>
    </citation>
    <scope>NUCLEOTIDE SEQUENCE [LARGE SCALE GENOMIC DNA]</scope>
    <source>
        <strain evidence="9 10">SAG 241.80</strain>
    </source>
</reference>
<keyword evidence="7" id="KW-0802">TPR repeat</keyword>
<keyword evidence="4" id="KW-0498">Mitosis</keyword>
<name>A0A2P6V6B7_9CHLO</name>
<dbReference type="GO" id="GO:0045842">
    <property type="term" value="P:positive regulation of mitotic metaphase/anaphase transition"/>
    <property type="evidence" value="ECO:0007669"/>
    <property type="project" value="TreeGrafter"/>
</dbReference>
<dbReference type="Proteomes" id="UP000239649">
    <property type="component" value="Unassembled WGS sequence"/>
</dbReference>
<comment type="caution">
    <text evidence="9">The sequence shown here is derived from an EMBL/GenBank/DDBJ whole genome shotgun (WGS) entry which is preliminary data.</text>
</comment>
<dbReference type="GO" id="GO:0005680">
    <property type="term" value="C:anaphase-promoting complex"/>
    <property type="evidence" value="ECO:0007669"/>
    <property type="project" value="InterPro"/>
</dbReference>
<evidence type="ECO:0000256" key="7">
    <source>
        <dbReference type="PROSITE-ProRule" id="PRU00339"/>
    </source>
</evidence>
<sequence>MEPLRPYDVALCMLLRSYLCAGEADPSTTSPLHGVFGEALLMEIKRRDEAATPTLIQLLQRMQDHLCQPTNGCLERYEAQIEYFDSVKAALGGTLQALESPDDIVLFFGSLADVAITAATSSPSGEQEEAGADANSTMGLYLRWAYARYTAMPFEALCKLLVDVQEYFETAVCVLQGDEEPPGLPPLRPAVDLQRQANAAIATLAQRAGRASQRELEAPLAGLESAAPELAQTYLARHISALHHRDFAASLDYLHRFFDHTVDLAGPGSSVPPAAGGGAAGDAAAAAARERGRLQSAALSLGSMHAQLGHIEEAMQALNETVRIAQQNSDDACLAHALASLCQIMDATTPGTITSVSQTPGASPAARHFSQLGQLLRRCLRRSEELQLPHLVVFSRLSLARFQLLHPHQPAAAAPGAAAAGTAGTGVSSEQRCTSSLAVAGAQRDAAHLHMATCLAAATPPAPPAGSGTASARVLRGVADLFTASSLLFGPSMQGMQASSAAEVERLAGSAHLLQSAAWELRGSRQLSQAHALACLDVYADVSSAEEQCTALAQLATSLAATHGYAAAEQLLAATDERFPRAQSRQLAAARLAVAHDRALRCHDLHAASDLAAQMAALASPTDAVDIALRLEAEERMARTLLAAGRHEDAAAAAHKLFAVASATGQPLHAARLLLLLARVQREAGAPLAALPYALTCAAHARTLAADLLAAEAAVVVAQVWADMGAAACAARARRELEAVLPTVMAHGGLELQARAQLALAEALLAGSTTAEGLGEDAEWAQGLLEEAERLFTDLEDRHDAAHCCYLRALLADGLGQAALRDAAAASFSALQQPRAGD</sequence>
<dbReference type="GO" id="GO:0070979">
    <property type="term" value="P:protein K11-linked ubiquitination"/>
    <property type="evidence" value="ECO:0007669"/>
    <property type="project" value="TreeGrafter"/>
</dbReference>
<dbReference type="PROSITE" id="PS50005">
    <property type="entry name" value="TPR"/>
    <property type="match status" value="1"/>
</dbReference>
<feature type="repeat" description="TPR" evidence="7">
    <location>
        <begin position="295"/>
        <end position="328"/>
    </location>
</feature>
<dbReference type="InterPro" id="IPR026000">
    <property type="entry name" value="Apc5_dom"/>
</dbReference>
<comment type="similarity">
    <text evidence="1">Belongs to the APC5 family.</text>
</comment>
<dbReference type="STRING" id="554055.A0A2P6V6B7"/>
<keyword evidence="6" id="KW-0131">Cell cycle</keyword>
<evidence type="ECO:0000313" key="9">
    <source>
        <dbReference type="EMBL" id="PSC69628.1"/>
    </source>
</evidence>
<dbReference type="PANTHER" id="PTHR12830:SF9">
    <property type="entry name" value="ANAPHASE-PROMOTING COMPLEX SUBUNIT 5"/>
    <property type="match status" value="1"/>
</dbReference>
<dbReference type="AlphaFoldDB" id="A0A2P6V6B7"/>
<gene>
    <name evidence="9" type="ORF">C2E20_6870</name>
</gene>
<proteinExistence type="inferred from homology"/>
<evidence type="ECO:0000256" key="3">
    <source>
        <dbReference type="ARBA" id="ARBA00022618"/>
    </source>
</evidence>
<accession>A0A2P6V6B7</accession>
<evidence type="ECO:0000313" key="10">
    <source>
        <dbReference type="Proteomes" id="UP000239649"/>
    </source>
</evidence>
<dbReference type="OrthoDB" id="2504561at2759"/>
<dbReference type="EMBL" id="LHPF02000025">
    <property type="protein sequence ID" value="PSC69628.1"/>
    <property type="molecule type" value="Genomic_DNA"/>
</dbReference>
<dbReference type="GO" id="GO:0051301">
    <property type="term" value="P:cell division"/>
    <property type="evidence" value="ECO:0007669"/>
    <property type="project" value="UniProtKB-KW"/>
</dbReference>
<dbReference type="InterPro" id="IPR037679">
    <property type="entry name" value="Apc5"/>
</dbReference>
<evidence type="ECO:0000256" key="5">
    <source>
        <dbReference type="ARBA" id="ARBA00022786"/>
    </source>
</evidence>
<keyword evidence="5" id="KW-0833">Ubl conjugation pathway</keyword>
<keyword evidence="3" id="KW-0132">Cell division</keyword>
<evidence type="ECO:0000256" key="1">
    <source>
        <dbReference type="ARBA" id="ARBA00007450"/>
    </source>
</evidence>
<evidence type="ECO:0000259" key="8">
    <source>
        <dbReference type="Pfam" id="PF12862"/>
    </source>
</evidence>
<dbReference type="Pfam" id="PF12862">
    <property type="entry name" value="ANAPC5"/>
    <property type="match status" value="1"/>
</dbReference>
<evidence type="ECO:0000256" key="4">
    <source>
        <dbReference type="ARBA" id="ARBA00022776"/>
    </source>
</evidence>
<evidence type="ECO:0000256" key="6">
    <source>
        <dbReference type="ARBA" id="ARBA00023306"/>
    </source>
</evidence>
<dbReference type="InterPro" id="IPR019734">
    <property type="entry name" value="TPR_rpt"/>
</dbReference>